<accession>A0A183SS08</accession>
<evidence type="ECO:0000313" key="1">
    <source>
        <dbReference type="EMBL" id="VDL93391.1"/>
    </source>
</evidence>
<reference evidence="3" key="1">
    <citation type="submission" date="2016-06" db="UniProtKB">
        <authorList>
            <consortium name="WormBaseParasite"/>
        </authorList>
    </citation>
    <scope>IDENTIFICATION</scope>
</reference>
<dbReference type="STRING" id="70667.A0A183SS08"/>
<evidence type="ECO:0000313" key="2">
    <source>
        <dbReference type="Proteomes" id="UP000275846"/>
    </source>
</evidence>
<proteinExistence type="predicted"/>
<dbReference type="Proteomes" id="UP000275846">
    <property type="component" value="Unassembled WGS sequence"/>
</dbReference>
<dbReference type="AlphaFoldDB" id="A0A183SS08"/>
<keyword evidence="2" id="KW-1185">Reference proteome</keyword>
<reference evidence="1 2" key="2">
    <citation type="submission" date="2018-11" db="EMBL/GenBank/DDBJ databases">
        <authorList>
            <consortium name="Pathogen Informatics"/>
        </authorList>
    </citation>
    <scope>NUCLEOTIDE SEQUENCE [LARGE SCALE GENOMIC DNA]</scope>
    <source>
        <strain evidence="1 2">NST_G2</strain>
    </source>
</reference>
<gene>
    <name evidence="1" type="ORF">SSLN_LOCUS7006</name>
</gene>
<protein>
    <submittedName>
        <fullName evidence="1 3">Uncharacterized protein</fullName>
    </submittedName>
</protein>
<dbReference type="OrthoDB" id="6144240at2759"/>
<dbReference type="EMBL" id="UYSU01033943">
    <property type="protein sequence ID" value="VDL93391.1"/>
    <property type="molecule type" value="Genomic_DNA"/>
</dbReference>
<dbReference type="WBParaSite" id="SSLN_0000722501-mRNA-1">
    <property type="protein sequence ID" value="SSLN_0000722501-mRNA-1"/>
    <property type="gene ID" value="SSLN_0000722501"/>
</dbReference>
<sequence length="291" mass="33686">MSSPSPLPFPPSPLLLATPNPPRSCRPSPLYPPYIFLPRFPSFSDPFFPPPSSLILPSSPHDHATWRGVLGPHGLTSFMDKGLLLLRTCAEYRLTLLNTLFCLPMRQKATWVYLRSIHWHLLDYFLIRRHARQEVNELAHRVSNLPVTDEDASVENRWCQLRDKVQSTTLDVLSHARRQYQDWFDDNCAAINTQLPEKNRFHKAYVNRPTTANKTAFYRSRCLVQQRLQEIQVIWMARKAEEIEGYVDRKEWKNFFSMTKTVFGPPVKGATPPLSADGTTLLTEKSQRLKR</sequence>
<name>A0A183SS08_SCHSO</name>
<evidence type="ECO:0000313" key="3">
    <source>
        <dbReference type="WBParaSite" id="SSLN_0000722501-mRNA-1"/>
    </source>
</evidence>
<organism evidence="3">
    <name type="scientific">Schistocephalus solidus</name>
    <name type="common">Tapeworm</name>
    <dbReference type="NCBI Taxonomy" id="70667"/>
    <lineage>
        <taxon>Eukaryota</taxon>
        <taxon>Metazoa</taxon>
        <taxon>Spiralia</taxon>
        <taxon>Lophotrochozoa</taxon>
        <taxon>Platyhelminthes</taxon>
        <taxon>Cestoda</taxon>
        <taxon>Eucestoda</taxon>
        <taxon>Diphyllobothriidea</taxon>
        <taxon>Diphyllobothriidae</taxon>
        <taxon>Schistocephalus</taxon>
    </lineage>
</organism>